<sequence length="213" mass="23179">MKSPLDSMQKRTRRYWYEDGLSELAGGSVILLLALLNLAIARFSPPEWQGLLSAVVLPLVMIGGAVIARAWVQRLKERLTYPRTGLVIYPRPRPSRRFRTAGIALGTAVTVTLLSSLLGAAQAERLLPAVTGLFTALLIVLIGIQVGLVRFYLLAVWQTVIGLLGSWLALPQPFDLVLFFGGLGAGFLVSGALTLIRYLRNNPLPPAGHEDQP</sequence>
<feature type="transmembrane region" description="Helical" evidence="1">
    <location>
        <begin position="176"/>
        <end position="196"/>
    </location>
</feature>
<evidence type="ECO:0000256" key="1">
    <source>
        <dbReference type="SAM" id="Phobius"/>
    </source>
</evidence>
<dbReference type="EMBL" id="DSXR01000122">
    <property type="protein sequence ID" value="HGS88325.1"/>
    <property type="molecule type" value="Genomic_DNA"/>
</dbReference>
<keyword evidence="1" id="KW-0812">Transmembrane</keyword>
<feature type="transmembrane region" description="Helical" evidence="1">
    <location>
        <begin position="21"/>
        <end position="44"/>
    </location>
</feature>
<comment type="caution">
    <text evidence="2">The sequence shown here is derived from an EMBL/GenBank/DDBJ whole genome shotgun (WGS) entry which is preliminary data.</text>
</comment>
<keyword evidence="1" id="KW-0472">Membrane</keyword>
<name>A0A7C4PYS5_9CHLR</name>
<proteinExistence type="predicted"/>
<gene>
    <name evidence="2" type="ORF">ENT17_12030</name>
</gene>
<protein>
    <submittedName>
        <fullName evidence="2">Uncharacterized protein</fullName>
    </submittedName>
</protein>
<reference evidence="2" key="1">
    <citation type="journal article" date="2020" name="mSystems">
        <title>Genome- and Community-Level Interaction Insights into Carbon Utilization and Element Cycling Functions of Hydrothermarchaeota in Hydrothermal Sediment.</title>
        <authorList>
            <person name="Zhou Z."/>
            <person name="Liu Y."/>
            <person name="Xu W."/>
            <person name="Pan J."/>
            <person name="Luo Z.H."/>
            <person name="Li M."/>
        </authorList>
    </citation>
    <scope>NUCLEOTIDE SEQUENCE [LARGE SCALE GENOMIC DNA]</scope>
    <source>
        <strain evidence="2">SpSt-556</strain>
    </source>
</reference>
<dbReference type="AlphaFoldDB" id="A0A7C4PYS5"/>
<feature type="transmembrane region" description="Helical" evidence="1">
    <location>
        <begin position="101"/>
        <end position="120"/>
    </location>
</feature>
<organism evidence="2">
    <name type="scientific">Bellilinea caldifistulae</name>
    <dbReference type="NCBI Taxonomy" id="360411"/>
    <lineage>
        <taxon>Bacteria</taxon>
        <taxon>Bacillati</taxon>
        <taxon>Chloroflexota</taxon>
        <taxon>Anaerolineae</taxon>
        <taxon>Anaerolineales</taxon>
        <taxon>Anaerolineaceae</taxon>
        <taxon>Bellilinea</taxon>
    </lineage>
</organism>
<feature type="transmembrane region" description="Helical" evidence="1">
    <location>
        <begin position="126"/>
        <end position="144"/>
    </location>
</feature>
<keyword evidence="1" id="KW-1133">Transmembrane helix</keyword>
<evidence type="ECO:0000313" key="2">
    <source>
        <dbReference type="EMBL" id="HGS88325.1"/>
    </source>
</evidence>
<accession>A0A7C4PYS5</accession>
<feature type="transmembrane region" description="Helical" evidence="1">
    <location>
        <begin position="151"/>
        <end position="170"/>
    </location>
</feature>
<feature type="transmembrane region" description="Helical" evidence="1">
    <location>
        <begin position="50"/>
        <end position="72"/>
    </location>
</feature>